<dbReference type="HOGENOM" id="CLU_2975272_0_0_9"/>
<sequence>MDSDKRKAVGVGFVFQETVAALFTVNMETQTLEDANQLFPGNLRQMTHKATSTRVNVL</sequence>
<name>A5D0S6_PELTS</name>
<evidence type="ECO:0000313" key="2">
    <source>
        <dbReference type="Proteomes" id="UP000006556"/>
    </source>
</evidence>
<protein>
    <submittedName>
        <fullName evidence="1">Uncharacterized protein</fullName>
    </submittedName>
</protein>
<accession>A5D0S6</accession>
<organism evidence="1 2">
    <name type="scientific">Pelotomaculum thermopropionicum (strain DSM 13744 / JCM 10971 / SI)</name>
    <dbReference type="NCBI Taxonomy" id="370438"/>
    <lineage>
        <taxon>Bacteria</taxon>
        <taxon>Bacillati</taxon>
        <taxon>Bacillota</taxon>
        <taxon>Clostridia</taxon>
        <taxon>Eubacteriales</taxon>
        <taxon>Desulfotomaculaceae</taxon>
        <taxon>Pelotomaculum</taxon>
    </lineage>
</organism>
<dbReference type="EMBL" id="AP009389">
    <property type="protein sequence ID" value="BAF60148.1"/>
    <property type="molecule type" value="Genomic_DNA"/>
</dbReference>
<keyword evidence="2" id="KW-1185">Reference proteome</keyword>
<reference evidence="2" key="1">
    <citation type="journal article" date="2008" name="Genome Res.">
        <title>The genome of Pelotomaculum thermopropionicum reveals niche-associated evolution in anaerobic microbiota.</title>
        <authorList>
            <person name="Kosaka T."/>
            <person name="Kato S."/>
            <person name="Shimoyama T."/>
            <person name="Ishii S."/>
            <person name="Abe T."/>
            <person name="Watanabe K."/>
        </authorList>
    </citation>
    <scope>NUCLEOTIDE SEQUENCE [LARGE SCALE GENOMIC DNA]</scope>
    <source>
        <strain evidence="2">DSM 13744 / JCM 10971 / SI</strain>
    </source>
</reference>
<proteinExistence type="predicted"/>
<evidence type="ECO:0000313" key="1">
    <source>
        <dbReference type="EMBL" id="BAF60148.1"/>
    </source>
</evidence>
<dbReference type="KEGG" id="pth:PTH_1967"/>
<gene>
    <name evidence="1" type="ordered locus">PTH_1967</name>
</gene>
<dbReference type="AlphaFoldDB" id="A5D0S6"/>
<dbReference type="Proteomes" id="UP000006556">
    <property type="component" value="Chromosome"/>
</dbReference>